<feature type="transmembrane region" description="Helical" evidence="5">
    <location>
        <begin position="354"/>
        <end position="372"/>
    </location>
</feature>
<feature type="transmembrane region" description="Helical" evidence="5">
    <location>
        <begin position="76"/>
        <end position="96"/>
    </location>
</feature>
<comment type="caution">
    <text evidence="6">The sequence shown here is derived from an EMBL/GenBank/DDBJ whole genome shotgun (WGS) entry which is preliminary data.</text>
</comment>
<evidence type="ECO:0000256" key="1">
    <source>
        <dbReference type="ARBA" id="ARBA00004141"/>
    </source>
</evidence>
<evidence type="ECO:0000256" key="5">
    <source>
        <dbReference type="SAM" id="Phobius"/>
    </source>
</evidence>
<dbReference type="EMBL" id="ACYE01000214">
    <property type="protein sequence ID" value="EFE41071.1"/>
    <property type="molecule type" value="Genomic_DNA"/>
</dbReference>
<feature type="transmembrane region" description="Helical" evidence="5">
    <location>
        <begin position="193"/>
        <end position="212"/>
    </location>
</feature>
<dbReference type="PIRSF" id="PIRSF006060">
    <property type="entry name" value="AA_transporter"/>
    <property type="match status" value="1"/>
</dbReference>
<protein>
    <submittedName>
        <fullName evidence="6">High affinity methionine permease</fullName>
    </submittedName>
</protein>
<dbReference type="InterPro" id="IPR002293">
    <property type="entry name" value="AA/rel_permease1"/>
</dbReference>
<feature type="transmembrane region" description="Helical" evidence="5">
    <location>
        <begin position="108"/>
        <end position="132"/>
    </location>
</feature>
<dbReference type="PANTHER" id="PTHR11785">
    <property type="entry name" value="AMINO ACID TRANSPORTER"/>
    <property type="match status" value="1"/>
</dbReference>
<accession>D4DAQ2</accession>
<keyword evidence="7" id="KW-1185">Reference proteome</keyword>
<dbReference type="GO" id="GO:0016020">
    <property type="term" value="C:membrane"/>
    <property type="evidence" value="ECO:0007669"/>
    <property type="project" value="UniProtKB-SubCell"/>
</dbReference>
<name>D4DAQ2_TRIVH</name>
<dbReference type="Proteomes" id="UP000008383">
    <property type="component" value="Unassembled WGS sequence"/>
</dbReference>
<evidence type="ECO:0000256" key="3">
    <source>
        <dbReference type="ARBA" id="ARBA00022989"/>
    </source>
</evidence>
<proteinExistence type="predicted"/>
<evidence type="ECO:0000313" key="6">
    <source>
        <dbReference type="EMBL" id="EFE41071.1"/>
    </source>
</evidence>
<dbReference type="GeneID" id="9576772"/>
<keyword evidence="3 5" id="KW-1133">Transmembrane helix</keyword>
<feature type="transmembrane region" description="Helical" evidence="5">
    <location>
        <begin position="264"/>
        <end position="281"/>
    </location>
</feature>
<keyword evidence="2 5" id="KW-0812">Transmembrane</keyword>
<feature type="transmembrane region" description="Helical" evidence="5">
    <location>
        <begin position="153"/>
        <end position="173"/>
    </location>
</feature>
<feature type="transmembrane region" description="Helical" evidence="5">
    <location>
        <begin position="465"/>
        <end position="483"/>
    </location>
</feature>
<dbReference type="FunFam" id="1.20.1740.10:FF:000025">
    <property type="entry name" value="High-affinity methionine permease"/>
    <property type="match status" value="1"/>
</dbReference>
<reference evidence="7" key="1">
    <citation type="journal article" date="2011" name="Genome Biol.">
        <title>Comparative and functional genomics provide insights into the pathogenicity of dermatophytic fungi.</title>
        <authorList>
            <person name="Burmester A."/>
            <person name="Shelest E."/>
            <person name="Gloeckner G."/>
            <person name="Heddergott C."/>
            <person name="Schindler S."/>
            <person name="Staib P."/>
            <person name="Heidel A."/>
            <person name="Felder M."/>
            <person name="Petzold A."/>
            <person name="Szafranski K."/>
            <person name="Feuermann M."/>
            <person name="Pedruzzi I."/>
            <person name="Priebe S."/>
            <person name="Groth M."/>
            <person name="Winkler R."/>
            <person name="Li W."/>
            <person name="Kniemeyer O."/>
            <person name="Schroeckh V."/>
            <person name="Hertweck C."/>
            <person name="Hube B."/>
            <person name="White T.C."/>
            <person name="Platzer M."/>
            <person name="Guthke R."/>
            <person name="Heitman J."/>
            <person name="Woestemeyer J."/>
            <person name="Zipfel P.F."/>
            <person name="Monod M."/>
            <person name="Brakhage A.A."/>
        </authorList>
    </citation>
    <scope>NUCLEOTIDE SEQUENCE [LARGE SCALE GENOMIC DNA]</scope>
    <source>
        <strain evidence="7">HKI 0517</strain>
    </source>
</reference>
<dbReference type="PANTHER" id="PTHR11785:SF498">
    <property type="entry name" value="HIGH-AFFINITY METHIONINE PERMEASE"/>
    <property type="match status" value="1"/>
</dbReference>
<dbReference type="RefSeq" id="XP_003021689.1">
    <property type="nucleotide sequence ID" value="XM_003021643.1"/>
</dbReference>
<gene>
    <name evidence="6" type="ORF">TRV_04200</name>
</gene>
<evidence type="ECO:0000256" key="2">
    <source>
        <dbReference type="ARBA" id="ARBA00022692"/>
    </source>
</evidence>
<feature type="transmembrane region" description="Helical" evidence="5">
    <location>
        <begin position="425"/>
        <end position="453"/>
    </location>
</feature>
<feature type="transmembrane region" description="Helical" evidence="5">
    <location>
        <begin position="399"/>
        <end position="419"/>
    </location>
</feature>
<feature type="transmembrane region" description="Helical" evidence="5">
    <location>
        <begin position="302"/>
        <end position="325"/>
    </location>
</feature>
<feature type="transmembrane region" description="Helical" evidence="5">
    <location>
        <begin position="224"/>
        <end position="244"/>
    </location>
</feature>
<dbReference type="HOGENOM" id="CLU_013661_4_1_1"/>
<dbReference type="OrthoDB" id="5982228at2759"/>
<dbReference type="KEGG" id="tve:TRV_04200"/>
<sequence length="573" mass="62540">MEDYLSGISIFLQWILLYLLVSLWTWTKMLYRMKTEANIRYIVGKSTCSEFGGGDCGTSENNTDVDTVVIAKGRQIGIVSATFLIFNRIIGTGIFATPSAILAQTGSVGMSLVVWIIGMLIAMAGTAVYLEFGTAIPRNGGEKNYLEYVYRKPKFLATAIYASYALFLGWAAGNSVVFGEYVLHAAGVEVNRWNQRGIGFGCITVAFLVHTIEMKWGLRLQNTLGLLKLVVILVIIVSGAVGLARGTPGNAPNNFSNTWGDSRPSVYGMVTALYSVIWSYVGYSNANYSLSETRNPIRTLKIAAPIGVTLVGILYLLVNIAYFAVVPKEDILGSGRILAASFFRNIFGPKAERVLSIFIALSAFGNVMAVLFSQGRIVQALGEEGVLPLSKFWASKRPFNSPAAGLLEHYIISAVVMLAPPPGDAYIFLLNMISYPLSVVNVLVAAGLMHIYLRPSKYPGWAPGIRATLPVTGFFLVSNIYLTVAPFLPPPNLKDNIYAYLPYYSHCVAGLSVFVIGAVYWVVWAKLLPCMKVYEIAEHSFEEENGATRMVAVRIPSAAPSAPDEKRKESHFG</sequence>
<dbReference type="GO" id="GO:0015179">
    <property type="term" value="F:L-amino acid transmembrane transporter activity"/>
    <property type="evidence" value="ECO:0007669"/>
    <property type="project" value="TreeGrafter"/>
</dbReference>
<feature type="transmembrane region" description="Helical" evidence="5">
    <location>
        <begin position="503"/>
        <end position="523"/>
    </location>
</feature>
<feature type="transmembrane region" description="Helical" evidence="5">
    <location>
        <begin position="6"/>
        <end position="26"/>
    </location>
</feature>
<dbReference type="Pfam" id="PF13520">
    <property type="entry name" value="AA_permease_2"/>
    <property type="match status" value="1"/>
</dbReference>
<dbReference type="Gene3D" id="1.20.1740.10">
    <property type="entry name" value="Amino acid/polyamine transporter I"/>
    <property type="match status" value="1"/>
</dbReference>
<organism evidence="6 7">
    <name type="scientific">Trichophyton verrucosum (strain HKI 0517)</name>
    <dbReference type="NCBI Taxonomy" id="663202"/>
    <lineage>
        <taxon>Eukaryota</taxon>
        <taxon>Fungi</taxon>
        <taxon>Dikarya</taxon>
        <taxon>Ascomycota</taxon>
        <taxon>Pezizomycotina</taxon>
        <taxon>Eurotiomycetes</taxon>
        <taxon>Eurotiomycetidae</taxon>
        <taxon>Onygenales</taxon>
        <taxon>Arthrodermataceae</taxon>
        <taxon>Trichophyton</taxon>
    </lineage>
</organism>
<evidence type="ECO:0000256" key="4">
    <source>
        <dbReference type="ARBA" id="ARBA00023136"/>
    </source>
</evidence>
<keyword evidence="4 5" id="KW-0472">Membrane</keyword>
<dbReference type="InterPro" id="IPR050598">
    <property type="entry name" value="AminoAcid_Transporter"/>
</dbReference>
<comment type="subcellular location">
    <subcellularLocation>
        <location evidence="1">Membrane</location>
        <topology evidence="1">Multi-pass membrane protein</topology>
    </subcellularLocation>
</comment>
<evidence type="ECO:0000313" key="7">
    <source>
        <dbReference type="Proteomes" id="UP000008383"/>
    </source>
</evidence>
<dbReference type="AlphaFoldDB" id="D4DAQ2"/>